<evidence type="ECO:0000313" key="4">
    <source>
        <dbReference type="Proteomes" id="UP000198287"/>
    </source>
</evidence>
<dbReference type="Pfam" id="PF01823">
    <property type="entry name" value="MACPF"/>
    <property type="match status" value="1"/>
</dbReference>
<name>A0A226ESI0_FOLCA</name>
<dbReference type="InterPro" id="IPR027417">
    <property type="entry name" value="P-loop_NTPase"/>
</dbReference>
<dbReference type="Pfam" id="PF01926">
    <property type="entry name" value="MMR_HSR1"/>
    <property type="match status" value="1"/>
</dbReference>
<dbReference type="InterPro" id="IPR020864">
    <property type="entry name" value="MACPF"/>
</dbReference>
<organism evidence="3 4">
    <name type="scientific">Folsomia candida</name>
    <name type="common">Springtail</name>
    <dbReference type="NCBI Taxonomy" id="158441"/>
    <lineage>
        <taxon>Eukaryota</taxon>
        <taxon>Metazoa</taxon>
        <taxon>Ecdysozoa</taxon>
        <taxon>Arthropoda</taxon>
        <taxon>Hexapoda</taxon>
        <taxon>Collembola</taxon>
        <taxon>Entomobryomorpha</taxon>
        <taxon>Isotomoidea</taxon>
        <taxon>Isotomidae</taxon>
        <taxon>Proisotominae</taxon>
        <taxon>Folsomia</taxon>
    </lineage>
</organism>
<feature type="domain" description="MACPF" evidence="2">
    <location>
        <begin position="831"/>
        <end position="1156"/>
    </location>
</feature>
<dbReference type="Proteomes" id="UP000198287">
    <property type="component" value="Unassembled WGS sequence"/>
</dbReference>
<feature type="region of interest" description="Disordered" evidence="1">
    <location>
        <begin position="1143"/>
        <end position="1223"/>
    </location>
</feature>
<accession>A0A226ESI0</accession>
<keyword evidence="4" id="KW-1185">Reference proteome</keyword>
<comment type="caution">
    <text evidence="3">The sequence shown here is derived from an EMBL/GenBank/DDBJ whole genome shotgun (WGS) entry which is preliminary data.</text>
</comment>
<dbReference type="EMBL" id="LNIX01000002">
    <property type="protein sequence ID" value="OXA60562.1"/>
    <property type="molecule type" value="Genomic_DNA"/>
</dbReference>
<gene>
    <name evidence="3" type="ORF">Fcan01_05141</name>
</gene>
<evidence type="ECO:0000259" key="2">
    <source>
        <dbReference type="PROSITE" id="PS51412"/>
    </source>
</evidence>
<dbReference type="InterPro" id="IPR006073">
    <property type="entry name" value="GTP-bd"/>
</dbReference>
<feature type="compositionally biased region" description="Polar residues" evidence="1">
    <location>
        <begin position="1201"/>
        <end position="1215"/>
    </location>
</feature>
<dbReference type="OrthoDB" id="2386367at2759"/>
<evidence type="ECO:0000256" key="1">
    <source>
        <dbReference type="SAM" id="MobiDB-lite"/>
    </source>
</evidence>
<dbReference type="AlphaFoldDB" id="A0A226ESI0"/>
<reference evidence="3 4" key="1">
    <citation type="submission" date="2015-12" db="EMBL/GenBank/DDBJ databases">
        <title>The genome of Folsomia candida.</title>
        <authorList>
            <person name="Faddeeva A."/>
            <person name="Derks M.F."/>
            <person name="Anvar Y."/>
            <person name="Smit S."/>
            <person name="Van Straalen N."/>
            <person name="Roelofs D."/>
        </authorList>
    </citation>
    <scope>NUCLEOTIDE SEQUENCE [LARGE SCALE GENOMIC DNA]</scope>
    <source>
        <strain evidence="3 4">VU population</strain>
        <tissue evidence="3">Whole body</tissue>
    </source>
</reference>
<evidence type="ECO:0000313" key="3">
    <source>
        <dbReference type="EMBL" id="OXA60562.1"/>
    </source>
</evidence>
<dbReference type="SUPFAM" id="SSF52540">
    <property type="entry name" value="P-loop containing nucleoside triphosphate hydrolases"/>
    <property type="match status" value="1"/>
</dbReference>
<proteinExistence type="predicted"/>
<dbReference type="Gene3D" id="3.40.50.300">
    <property type="entry name" value="P-loop containing nucleotide triphosphate hydrolases"/>
    <property type="match status" value="2"/>
</dbReference>
<sequence length="1236" mass="140622">MAECFKGMKALLIPSYKKTWIPSHNEILVGKYQLQTEKYQRSKQEFTIDAYPKSATVRTEEINPTQLPLKPPQAQDVLTIQCNFLFMGLASSDISLMISTLLDTKLPQTTHNTKNDSNIITRTSFDDGNINLNIFNIPEFLRGSYTEEDAELVLAVKAITKKYLPNKLPNVCFLVSRFDDNRFQGEGSDFSKMLIALSHCRDSWTDGKLSNVILVLTHSSNVQILDIPNRISKFQETFHAVFPQENDTITCVLVDNAMQGLSDREKLIEAITNIAKRRNDTMLYPKLANQLQPLNIEECKTISTIHPVSELLPSTRREVNELLDQILQSKPGSQKISNLMDDEFSTIFVPYHSSSSTSVDKSILINPNSYVNQFLDDRTTKLLPNVKLLMADFITTVPICKLQVGDKLLNQKLLPVIVISVRNQRVNINCSNVGRNFVACEESFETPQLLKYFERNKKLKRVDFPEHIFNYSVIDNNSQVFYELELDSDPYNTGDDSYIADGFVMCSNPPGAGKSTTLNFLFDRENMIKTESYTSQTEKIMEYNTKIRVNEEDYDLKIFDTPGFGDTRQQPQVRDARFVATFDGLLKTHEDIRACYPTTVLLVAKFNDDRIDGKTSHFIQMLKAVDALLANWRLIDKKPENTNLVFVLTHTMSEDNKRLRTDPKQKIQLIECLVKTFTQIPTPIQVVMAENKPELYNLPKVNDFYRLPNNQFYPSNLFKKIQAMTVKCSDVVGETIVREAFRNPKQINIELLKEYELLPENNMVVRNILRTLKSAQFNIENTQISSEIRKRWDAIDEISKKPYVNSLQITQSTFHKHGIFGEDNIPQSIEAALKLLMDLPLNPPVCTILDGMGIVGPELPKSLSVGKFYNLFADCPISNSPFSMDILDYTDIGFRAPIGIEARRVTESLILNSFFDSSTHYYQERLKQLNVSGTFKMENFHSEPKEGYNIIVPRTNVVRLTGVREKRVFQVNLKQPTLSPGYRAAVGNLPPKFDPAQAEIWRAFFTANGTHVVESIYAGGAIEVIATKKENSETKVETTAQNVLLIIANILKNVGSFCPMDLEAMTESWDFKINFVGGNPNLVRPTLKNLFRPVGVEFFKSWCDSLYAHPAMLHSEIDLEAVTHYIKKTNAAQAKEINSAMVYLYSPTPPPPQSPPEIVHQQRPDDRVKSNFGHLKELKNPTRTPSFSSSDSSDSESTSSWVAAQRTQRENTPAPNNKIKNETWSNWFKRKIGNRL</sequence>
<feature type="compositionally biased region" description="Basic and acidic residues" evidence="1">
    <location>
        <begin position="1160"/>
        <end position="1180"/>
    </location>
</feature>
<dbReference type="GO" id="GO:0005525">
    <property type="term" value="F:GTP binding"/>
    <property type="evidence" value="ECO:0007669"/>
    <property type="project" value="InterPro"/>
</dbReference>
<dbReference type="PROSITE" id="PS51412">
    <property type="entry name" value="MACPF_2"/>
    <property type="match status" value="1"/>
</dbReference>
<protein>
    <submittedName>
        <fullName evidence="3">Septin spn2</fullName>
    </submittedName>
</protein>
<feature type="compositionally biased region" description="Low complexity" evidence="1">
    <location>
        <begin position="1186"/>
        <end position="1200"/>
    </location>
</feature>